<dbReference type="PANTHER" id="PTHR47893">
    <property type="entry name" value="REGULATORY PROTEIN PCHR"/>
    <property type="match status" value="1"/>
</dbReference>
<dbReference type="InterPro" id="IPR009057">
    <property type="entry name" value="Homeodomain-like_sf"/>
</dbReference>
<dbReference type="SMART" id="SM00342">
    <property type="entry name" value="HTH_ARAC"/>
    <property type="match status" value="1"/>
</dbReference>
<sequence>MEYTNEFELGWGAMAEQAGLKINRNGLYTYYEIPDIWENGWIMEVTPAEGLHVASAWFTAKEQIEYTMHIEKPCLWIFCIDQGSLTFTQRGKPARKLCPFTQLYISNGKPLRLSIAAGEPVCFTSLLIFDSWIETFLGANGISYPIRVSDAKHWLPAHVDTPLAMLVMEQLRWGVRGNRLPQLAYLCKAGELLCLFAHALDQARYKRQRRHYVTWENEQKLFRVRELIDKDPLNTPGTEALCQLAEMSESKLRIAFKALYGKPLYAYIREAVMKRAMQLLAYDELSIKNIAARCGYENPAKFTAAFKDVHGITPSAFRKGFGL</sequence>
<evidence type="ECO:0000256" key="1">
    <source>
        <dbReference type="ARBA" id="ARBA00023015"/>
    </source>
</evidence>
<feature type="domain" description="HTH araC/xylS-type" evidence="4">
    <location>
        <begin position="222"/>
        <end position="320"/>
    </location>
</feature>
<dbReference type="PROSITE" id="PS01124">
    <property type="entry name" value="HTH_ARAC_FAMILY_2"/>
    <property type="match status" value="1"/>
</dbReference>
<gene>
    <name evidence="5" type="ORF">V6984_00010</name>
</gene>
<keyword evidence="1" id="KW-0805">Transcription regulation</keyword>
<evidence type="ECO:0000256" key="2">
    <source>
        <dbReference type="ARBA" id="ARBA00023125"/>
    </source>
</evidence>
<dbReference type="InterPro" id="IPR018060">
    <property type="entry name" value="HTH_AraC"/>
</dbReference>
<dbReference type="SUPFAM" id="SSF46689">
    <property type="entry name" value="Homeodomain-like"/>
    <property type="match status" value="1"/>
</dbReference>
<dbReference type="Proteomes" id="UP001451571">
    <property type="component" value="Chromosome"/>
</dbReference>
<protein>
    <submittedName>
        <fullName evidence="5">AraC family transcriptional regulator</fullName>
    </submittedName>
</protein>
<accession>A0ABZ3EVC2</accession>
<dbReference type="Pfam" id="PF12833">
    <property type="entry name" value="HTH_18"/>
    <property type="match status" value="1"/>
</dbReference>
<dbReference type="RefSeq" id="WP_342757787.1">
    <property type="nucleotide sequence ID" value="NZ_CP146256.1"/>
</dbReference>
<evidence type="ECO:0000256" key="3">
    <source>
        <dbReference type="ARBA" id="ARBA00023163"/>
    </source>
</evidence>
<proteinExistence type="predicted"/>
<keyword evidence="3" id="KW-0804">Transcription</keyword>
<evidence type="ECO:0000259" key="4">
    <source>
        <dbReference type="PROSITE" id="PS01124"/>
    </source>
</evidence>
<keyword evidence="6" id="KW-1185">Reference proteome</keyword>
<dbReference type="EMBL" id="CP146256">
    <property type="protein sequence ID" value="XAH74193.1"/>
    <property type="molecule type" value="Genomic_DNA"/>
</dbReference>
<organism evidence="5 6">
    <name type="scientific">Kineothrix sedimenti</name>
    <dbReference type="NCBI Taxonomy" id="3123317"/>
    <lineage>
        <taxon>Bacteria</taxon>
        <taxon>Bacillati</taxon>
        <taxon>Bacillota</taxon>
        <taxon>Clostridia</taxon>
        <taxon>Lachnospirales</taxon>
        <taxon>Lachnospiraceae</taxon>
        <taxon>Kineothrix</taxon>
    </lineage>
</organism>
<dbReference type="InterPro" id="IPR053142">
    <property type="entry name" value="PchR_regulatory_protein"/>
</dbReference>
<dbReference type="Gene3D" id="1.10.10.60">
    <property type="entry name" value="Homeodomain-like"/>
    <property type="match status" value="1"/>
</dbReference>
<dbReference type="PRINTS" id="PR00032">
    <property type="entry name" value="HTHARAC"/>
</dbReference>
<evidence type="ECO:0000313" key="6">
    <source>
        <dbReference type="Proteomes" id="UP001451571"/>
    </source>
</evidence>
<dbReference type="InterPro" id="IPR020449">
    <property type="entry name" value="Tscrpt_reg_AraC-type_HTH"/>
</dbReference>
<keyword evidence="2" id="KW-0238">DNA-binding</keyword>
<dbReference type="PANTHER" id="PTHR47893:SF1">
    <property type="entry name" value="REGULATORY PROTEIN PCHR"/>
    <property type="match status" value="1"/>
</dbReference>
<name>A0ABZ3EVC2_9FIRM</name>
<reference evidence="5 6" key="1">
    <citation type="submission" date="2024-02" db="EMBL/GenBank/DDBJ databases">
        <title>Bacterial strain from lacustrine sediment.</title>
        <authorList>
            <person name="Petit C."/>
            <person name="Fadhlaoui K."/>
        </authorList>
    </citation>
    <scope>NUCLEOTIDE SEQUENCE [LARGE SCALE GENOMIC DNA]</scope>
    <source>
        <strain evidence="5 6">IPX-CK</strain>
    </source>
</reference>
<evidence type="ECO:0000313" key="5">
    <source>
        <dbReference type="EMBL" id="XAH74193.1"/>
    </source>
</evidence>